<organism evidence="1 2">
    <name type="scientific">Melastoma candidum</name>
    <dbReference type="NCBI Taxonomy" id="119954"/>
    <lineage>
        <taxon>Eukaryota</taxon>
        <taxon>Viridiplantae</taxon>
        <taxon>Streptophyta</taxon>
        <taxon>Embryophyta</taxon>
        <taxon>Tracheophyta</taxon>
        <taxon>Spermatophyta</taxon>
        <taxon>Magnoliopsida</taxon>
        <taxon>eudicotyledons</taxon>
        <taxon>Gunneridae</taxon>
        <taxon>Pentapetalae</taxon>
        <taxon>rosids</taxon>
        <taxon>malvids</taxon>
        <taxon>Myrtales</taxon>
        <taxon>Melastomataceae</taxon>
        <taxon>Melastomatoideae</taxon>
        <taxon>Melastomateae</taxon>
        <taxon>Melastoma</taxon>
    </lineage>
</organism>
<dbReference type="EMBL" id="CM042885">
    <property type="protein sequence ID" value="KAI4364529.1"/>
    <property type="molecule type" value="Genomic_DNA"/>
</dbReference>
<name>A0ACB9QDE7_9MYRT</name>
<reference evidence="2" key="1">
    <citation type="journal article" date="2023" name="Front. Plant Sci.">
        <title>Chromosomal-level genome assembly of Melastoma candidum provides insights into trichome evolution.</title>
        <authorList>
            <person name="Zhong Y."/>
            <person name="Wu W."/>
            <person name="Sun C."/>
            <person name="Zou P."/>
            <person name="Liu Y."/>
            <person name="Dai S."/>
            <person name="Zhou R."/>
        </authorList>
    </citation>
    <scope>NUCLEOTIDE SEQUENCE [LARGE SCALE GENOMIC DNA]</scope>
</reference>
<protein>
    <submittedName>
        <fullName evidence="1">Uncharacterized protein</fullName>
    </submittedName>
</protein>
<keyword evidence="2" id="KW-1185">Reference proteome</keyword>
<evidence type="ECO:0000313" key="1">
    <source>
        <dbReference type="EMBL" id="KAI4364529.1"/>
    </source>
</evidence>
<evidence type="ECO:0000313" key="2">
    <source>
        <dbReference type="Proteomes" id="UP001057402"/>
    </source>
</evidence>
<proteinExistence type="predicted"/>
<dbReference type="Proteomes" id="UP001057402">
    <property type="component" value="Chromosome 6"/>
</dbReference>
<gene>
    <name evidence="1" type="ORF">MLD38_020607</name>
</gene>
<comment type="caution">
    <text evidence="1">The sequence shown here is derived from an EMBL/GenBank/DDBJ whole genome shotgun (WGS) entry which is preliminary data.</text>
</comment>
<sequence>MSQGLPRRPARSSSSPDTPMSSAATSHSKTSTGDKLFEPTSSSTSLDHSRSPDNNGAVPCFQDLPSSAPWSADPTSASPTLKSGSPATPRYHLDLQENQPVDYAASEAFISGDLQPTTTSDSSDFQRKSHFQQR</sequence>
<accession>A0ACB9QDE7</accession>